<sequence>MPCHVPNAPSIDCTIHPPSQPSPPHRSIPLPTPIHPTYPRCKNEQAPPGTTVIPYSNSQQRRQMDEFSFISLRPKTLR</sequence>
<dbReference type="EMBL" id="MU001499">
    <property type="protein sequence ID" value="KAF2445976.1"/>
    <property type="molecule type" value="Genomic_DNA"/>
</dbReference>
<evidence type="ECO:0000313" key="3">
    <source>
        <dbReference type="Proteomes" id="UP000799764"/>
    </source>
</evidence>
<dbReference type="Proteomes" id="UP000799764">
    <property type="component" value="Unassembled WGS sequence"/>
</dbReference>
<feature type="compositionally biased region" description="Pro residues" evidence="1">
    <location>
        <begin position="18"/>
        <end position="36"/>
    </location>
</feature>
<reference evidence="2" key="1">
    <citation type="journal article" date="2020" name="Stud. Mycol.">
        <title>101 Dothideomycetes genomes: a test case for predicting lifestyles and emergence of pathogens.</title>
        <authorList>
            <person name="Haridas S."/>
            <person name="Albert R."/>
            <person name="Binder M."/>
            <person name="Bloem J."/>
            <person name="Labutti K."/>
            <person name="Salamov A."/>
            <person name="Andreopoulos B."/>
            <person name="Baker S."/>
            <person name="Barry K."/>
            <person name="Bills G."/>
            <person name="Bluhm B."/>
            <person name="Cannon C."/>
            <person name="Castanera R."/>
            <person name="Culley D."/>
            <person name="Daum C."/>
            <person name="Ezra D."/>
            <person name="Gonzalez J."/>
            <person name="Henrissat B."/>
            <person name="Kuo A."/>
            <person name="Liang C."/>
            <person name="Lipzen A."/>
            <person name="Lutzoni F."/>
            <person name="Magnuson J."/>
            <person name="Mondo S."/>
            <person name="Nolan M."/>
            <person name="Ohm R."/>
            <person name="Pangilinan J."/>
            <person name="Park H.-J."/>
            <person name="Ramirez L."/>
            <person name="Alfaro M."/>
            <person name="Sun H."/>
            <person name="Tritt A."/>
            <person name="Yoshinaga Y."/>
            <person name="Zwiers L.-H."/>
            <person name="Turgeon B."/>
            <person name="Goodwin S."/>
            <person name="Spatafora J."/>
            <person name="Crous P."/>
            <person name="Grigoriev I."/>
        </authorList>
    </citation>
    <scope>NUCLEOTIDE SEQUENCE</scope>
    <source>
        <strain evidence="2">CBS 690.94</strain>
    </source>
</reference>
<gene>
    <name evidence="2" type="ORF">P171DRAFT_431347</name>
</gene>
<organism evidence="2 3">
    <name type="scientific">Karstenula rhodostoma CBS 690.94</name>
    <dbReference type="NCBI Taxonomy" id="1392251"/>
    <lineage>
        <taxon>Eukaryota</taxon>
        <taxon>Fungi</taxon>
        <taxon>Dikarya</taxon>
        <taxon>Ascomycota</taxon>
        <taxon>Pezizomycotina</taxon>
        <taxon>Dothideomycetes</taxon>
        <taxon>Pleosporomycetidae</taxon>
        <taxon>Pleosporales</taxon>
        <taxon>Massarineae</taxon>
        <taxon>Didymosphaeriaceae</taxon>
        <taxon>Karstenula</taxon>
    </lineage>
</organism>
<accession>A0A9P4PNC8</accession>
<evidence type="ECO:0000256" key="1">
    <source>
        <dbReference type="SAM" id="MobiDB-lite"/>
    </source>
</evidence>
<dbReference type="AlphaFoldDB" id="A0A9P4PNC8"/>
<comment type="caution">
    <text evidence="2">The sequence shown here is derived from an EMBL/GenBank/DDBJ whole genome shotgun (WGS) entry which is preliminary data.</text>
</comment>
<name>A0A9P4PNC8_9PLEO</name>
<feature type="region of interest" description="Disordered" evidence="1">
    <location>
        <begin position="1"/>
        <end position="78"/>
    </location>
</feature>
<evidence type="ECO:0000313" key="2">
    <source>
        <dbReference type="EMBL" id="KAF2445976.1"/>
    </source>
</evidence>
<protein>
    <submittedName>
        <fullName evidence="2">Uncharacterized protein</fullName>
    </submittedName>
</protein>
<keyword evidence="3" id="KW-1185">Reference proteome</keyword>
<proteinExistence type="predicted"/>